<gene>
    <name evidence="1" type="ORF">AYO21_10065</name>
</gene>
<proteinExistence type="predicted"/>
<dbReference type="RefSeq" id="XP_022507700.1">
    <property type="nucleotide sequence ID" value="XM_022659989.1"/>
</dbReference>
<dbReference type="Proteomes" id="UP000077002">
    <property type="component" value="Unassembled WGS sequence"/>
</dbReference>
<protein>
    <submittedName>
        <fullName evidence="1">Uncharacterized protein</fullName>
    </submittedName>
</protein>
<keyword evidence="2" id="KW-1185">Reference proteome</keyword>
<name>A0A177EUV2_9EURO</name>
<evidence type="ECO:0000313" key="1">
    <source>
        <dbReference type="EMBL" id="OAG35748.1"/>
    </source>
</evidence>
<organism evidence="1 2">
    <name type="scientific">Fonsecaea monophora</name>
    <dbReference type="NCBI Taxonomy" id="254056"/>
    <lineage>
        <taxon>Eukaryota</taxon>
        <taxon>Fungi</taxon>
        <taxon>Dikarya</taxon>
        <taxon>Ascomycota</taxon>
        <taxon>Pezizomycotina</taxon>
        <taxon>Eurotiomycetes</taxon>
        <taxon>Chaetothyriomycetidae</taxon>
        <taxon>Chaetothyriales</taxon>
        <taxon>Herpotrichiellaceae</taxon>
        <taxon>Fonsecaea</taxon>
    </lineage>
</organism>
<accession>A0A177EUV2</accession>
<dbReference type="EMBL" id="LVKK01000109">
    <property type="protein sequence ID" value="OAG35748.1"/>
    <property type="molecule type" value="Genomic_DNA"/>
</dbReference>
<reference evidence="1 2" key="1">
    <citation type="submission" date="2016-03" db="EMBL/GenBank/DDBJ databases">
        <title>Draft genome sequence of the Fonsecaea monophora CBS 269.37.</title>
        <authorList>
            <person name="Bombassaro A."/>
            <person name="Vinicius W.A."/>
            <person name="De Hoog S."/>
            <person name="Sun J."/>
            <person name="Souza E.M."/>
            <person name="Raittz R.T."/>
            <person name="Costa F."/>
            <person name="Leao A.C."/>
            <person name="Tadra-Sfeir M.Z."/>
            <person name="Baura V."/>
            <person name="Balsanelli E."/>
            <person name="Pedrosa F.O."/>
            <person name="Moreno L.F."/>
            <person name="Steffens M.B."/>
            <person name="Xi L."/>
            <person name="Bocca A.L."/>
            <person name="Felipe M.S."/>
            <person name="Teixeira M."/>
            <person name="Telles Filho F.Q."/>
            <person name="Azevedo C.M."/>
            <person name="Gomes R."/>
            <person name="Vicente V.A."/>
        </authorList>
    </citation>
    <scope>NUCLEOTIDE SEQUENCE [LARGE SCALE GENOMIC DNA]</scope>
    <source>
        <strain evidence="1 2">CBS 269.37</strain>
    </source>
</reference>
<evidence type="ECO:0000313" key="2">
    <source>
        <dbReference type="Proteomes" id="UP000077002"/>
    </source>
</evidence>
<dbReference type="AlphaFoldDB" id="A0A177EUV2"/>
<comment type="caution">
    <text evidence="1">The sequence shown here is derived from an EMBL/GenBank/DDBJ whole genome shotgun (WGS) entry which is preliminary data.</text>
</comment>
<sequence length="112" mass="12391">MNRHRPTRRKAKAHLLLHEFAPSDGQRYIGLDQSKAMLNFLHKGAFHPPSLRDVPGCKARFSVDGFNNDKLRVPHAQASSGVLELSDLRARDPDTLATSYSNVRATSLPSSA</sequence>
<dbReference type="GeneID" id="34605190"/>
<dbReference type="OrthoDB" id="5396at2759"/>